<dbReference type="GO" id="GO:0000030">
    <property type="term" value="F:mannosyltransferase activity"/>
    <property type="evidence" value="ECO:0007669"/>
    <property type="project" value="InterPro"/>
</dbReference>
<accession>A0AAD2FPJ4</accession>
<dbReference type="InterPro" id="IPR029044">
    <property type="entry name" value="Nucleotide-diphossugar_trans"/>
</dbReference>
<keyword evidence="6" id="KW-1185">Reference proteome</keyword>
<organism evidence="5 6">
    <name type="scientific">Cylindrotheca closterium</name>
    <dbReference type="NCBI Taxonomy" id="2856"/>
    <lineage>
        <taxon>Eukaryota</taxon>
        <taxon>Sar</taxon>
        <taxon>Stramenopiles</taxon>
        <taxon>Ochrophyta</taxon>
        <taxon>Bacillariophyta</taxon>
        <taxon>Bacillariophyceae</taxon>
        <taxon>Bacillariophycidae</taxon>
        <taxon>Bacillariales</taxon>
        <taxon>Bacillariaceae</taxon>
        <taxon>Cylindrotheca</taxon>
    </lineage>
</organism>
<dbReference type="GO" id="GO:0016020">
    <property type="term" value="C:membrane"/>
    <property type="evidence" value="ECO:0007669"/>
    <property type="project" value="InterPro"/>
</dbReference>
<evidence type="ECO:0000313" key="6">
    <source>
        <dbReference type="Proteomes" id="UP001295423"/>
    </source>
</evidence>
<evidence type="ECO:0000256" key="2">
    <source>
        <dbReference type="ARBA" id="ARBA00022679"/>
    </source>
</evidence>
<feature type="region of interest" description="Disordered" evidence="3">
    <location>
        <begin position="78"/>
        <end position="108"/>
    </location>
</feature>
<dbReference type="Pfam" id="PF01793">
    <property type="entry name" value="Glyco_transf_15"/>
    <property type="match status" value="1"/>
</dbReference>
<evidence type="ECO:0000256" key="1">
    <source>
        <dbReference type="ARBA" id="ARBA00007677"/>
    </source>
</evidence>
<dbReference type="AlphaFoldDB" id="A0AAD2FPJ4"/>
<evidence type="ECO:0000313" key="5">
    <source>
        <dbReference type="EMBL" id="CAJ1948505.1"/>
    </source>
</evidence>
<sequence>MVVRMAKDAKTNNGSGIVKYFAVILLLVGSSLVPTMLNTKSMYRDLHAMVYAETPSSKQVSSSQSRISGRNFTDGLLDNDNNDVITRTTPKSNGLQEPHDNPRTDSSIPVPHFEKQEGVAIVTQIHGPHQYKLLRQSFCLLHKAYNSRLLYDYIVFLAEPLAQEDIDEVTKLVYPAKLTFVSNAPNGFHALLEELEPARRDSLLKRCKDPDMYNLNWGSECPGRLAYSWQAEFRSLRVWRQPALADYKYMFWIDSDMFATGVWKQDPVAYMVAHDLVVLFAHHGGGRARPQEVDKTHEVYGKSFCDLSLTKDGFFHSVMSKACHERYAAIHGFFHITNLDFYRTDEVHQWLTTFRHDCFLCREYDDQVAVTVPAAVLAPNRSKDMRKSGLILNNYHNSMIDGQIKSVPAGFKMYWRKIGAFNFTEADGFCPITEAS</sequence>
<evidence type="ECO:0000256" key="3">
    <source>
        <dbReference type="SAM" id="MobiDB-lite"/>
    </source>
</evidence>
<dbReference type="Gene3D" id="3.90.550.10">
    <property type="entry name" value="Spore Coat Polysaccharide Biosynthesis Protein SpsA, Chain A"/>
    <property type="match status" value="1"/>
</dbReference>
<feature type="compositionally biased region" description="Polar residues" evidence="3">
    <location>
        <begin position="82"/>
        <end position="95"/>
    </location>
</feature>
<protein>
    <submittedName>
        <fullName evidence="5">Uncharacterized protein</fullName>
    </submittedName>
</protein>
<comment type="caution">
    <text evidence="5">The sequence shown here is derived from an EMBL/GenBank/DDBJ whole genome shotgun (WGS) entry which is preliminary data.</text>
</comment>
<gene>
    <name evidence="5" type="ORF">CYCCA115_LOCUS11650</name>
</gene>
<dbReference type="SUPFAM" id="SSF53448">
    <property type="entry name" value="Nucleotide-diphospho-sugar transferases"/>
    <property type="match status" value="1"/>
</dbReference>
<name>A0AAD2FPJ4_9STRA</name>
<dbReference type="InterPro" id="IPR002685">
    <property type="entry name" value="Glyco_trans_15"/>
</dbReference>
<evidence type="ECO:0000256" key="4">
    <source>
        <dbReference type="SAM" id="Phobius"/>
    </source>
</evidence>
<feature type="transmembrane region" description="Helical" evidence="4">
    <location>
        <begin position="20"/>
        <end position="37"/>
    </location>
</feature>
<keyword evidence="2" id="KW-0808">Transferase</keyword>
<keyword evidence="4" id="KW-0472">Membrane</keyword>
<dbReference type="EMBL" id="CAKOGP040001747">
    <property type="protein sequence ID" value="CAJ1948505.1"/>
    <property type="molecule type" value="Genomic_DNA"/>
</dbReference>
<reference evidence="5" key="1">
    <citation type="submission" date="2023-08" db="EMBL/GenBank/DDBJ databases">
        <authorList>
            <person name="Audoor S."/>
            <person name="Bilcke G."/>
        </authorList>
    </citation>
    <scope>NUCLEOTIDE SEQUENCE</scope>
</reference>
<keyword evidence="4" id="KW-0812">Transmembrane</keyword>
<comment type="similarity">
    <text evidence="1">Belongs to the glycosyltransferase 15 family.</text>
</comment>
<proteinExistence type="inferred from homology"/>
<dbReference type="Proteomes" id="UP001295423">
    <property type="component" value="Unassembled WGS sequence"/>
</dbReference>
<keyword evidence="4" id="KW-1133">Transmembrane helix</keyword>